<reference evidence="1 2" key="1">
    <citation type="submission" date="2019-03" db="EMBL/GenBank/DDBJ databases">
        <title>First draft genome of Liparis tanakae, snailfish: a comprehensive survey of snailfish specific genes.</title>
        <authorList>
            <person name="Kim W."/>
            <person name="Song I."/>
            <person name="Jeong J.-H."/>
            <person name="Kim D."/>
            <person name="Kim S."/>
            <person name="Ryu S."/>
            <person name="Song J.Y."/>
            <person name="Lee S.K."/>
        </authorList>
    </citation>
    <scope>NUCLEOTIDE SEQUENCE [LARGE SCALE GENOMIC DNA]</scope>
    <source>
        <tissue evidence="1">Muscle</tissue>
    </source>
</reference>
<comment type="caution">
    <text evidence="1">The sequence shown here is derived from an EMBL/GenBank/DDBJ whole genome shotgun (WGS) entry which is preliminary data.</text>
</comment>
<evidence type="ECO:0000313" key="1">
    <source>
        <dbReference type="EMBL" id="TNN23993.1"/>
    </source>
</evidence>
<gene>
    <name evidence="1" type="ORF">EYF80_065884</name>
</gene>
<name>A0A4Z2E5R8_9TELE</name>
<accession>A0A4Z2E5R8</accession>
<protein>
    <submittedName>
        <fullName evidence="1">Uncharacterized protein</fullName>
    </submittedName>
</protein>
<dbReference type="OrthoDB" id="8938717at2759"/>
<dbReference type="AlphaFoldDB" id="A0A4Z2E5R8"/>
<organism evidence="1 2">
    <name type="scientific">Liparis tanakae</name>
    <name type="common">Tanaka's snailfish</name>
    <dbReference type="NCBI Taxonomy" id="230148"/>
    <lineage>
        <taxon>Eukaryota</taxon>
        <taxon>Metazoa</taxon>
        <taxon>Chordata</taxon>
        <taxon>Craniata</taxon>
        <taxon>Vertebrata</taxon>
        <taxon>Euteleostomi</taxon>
        <taxon>Actinopterygii</taxon>
        <taxon>Neopterygii</taxon>
        <taxon>Teleostei</taxon>
        <taxon>Neoteleostei</taxon>
        <taxon>Acanthomorphata</taxon>
        <taxon>Eupercaria</taxon>
        <taxon>Perciformes</taxon>
        <taxon>Cottioidei</taxon>
        <taxon>Cottales</taxon>
        <taxon>Liparidae</taxon>
        <taxon>Liparis</taxon>
    </lineage>
</organism>
<dbReference type="EMBL" id="SRLO01016741">
    <property type="protein sequence ID" value="TNN23993.1"/>
    <property type="molecule type" value="Genomic_DNA"/>
</dbReference>
<proteinExistence type="predicted"/>
<keyword evidence="2" id="KW-1185">Reference proteome</keyword>
<dbReference type="Proteomes" id="UP000314294">
    <property type="component" value="Unassembled WGS sequence"/>
</dbReference>
<sequence length="115" mass="12864">MPVVAGSKAMTGVVRWNFRSLVDLKLPGVELPAVFDHVLIAEVNNLSAKHRCPYPPLIEPIAAASPGVGEVRLLPSRVFSLYEDQGMGQETAWGDFLQSPFFEVERDRWVTERKK</sequence>
<evidence type="ECO:0000313" key="2">
    <source>
        <dbReference type="Proteomes" id="UP000314294"/>
    </source>
</evidence>